<organism evidence="22">
    <name type="scientific">Thermodesulfovibrio autotrophicus</name>
    <dbReference type="NCBI Taxonomy" id="3118333"/>
    <lineage>
        <taxon>Bacteria</taxon>
        <taxon>Pseudomonadati</taxon>
        <taxon>Nitrospirota</taxon>
        <taxon>Thermodesulfovibrionia</taxon>
        <taxon>Thermodesulfovibrionales</taxon>
        <taxon>Thermodesulfovibrionaceae</taxon>
        <taxon>Thermodesulfovibrio</taxon>
    </lineage>
</organism>
<keyword evidence="9 18" id="KW-0630">Potassium</keyword>
<dbReference type="HAMAP" id="MF_01966">
    <property type="entry name" value="NADHX_epimerase"/>
    <property type="match status" value="1"/>
</dbReference>
<evidence type="ECO:0000259" key="21">
    <source>
        <dbReference type="PROSITE" id="PS51385"/>
    </source>
</evidence>
<evidence type="ECO:0000256" key="11">
    <source>
        <dbReference type="ARBA" id="ARBA00023235"/>
    </source>
</evidence>
<dbReference type="NCBIfam" id="TIGR00196">
    <property type="entry name" value="yjeF_cterm"/>
    <property type="match status" value="1"/>
</dbReference>
<feature type="binding site" evidence="18">
    <location>
        <position position="95"/>
    </location>
    <ligand>
        <name>K(+)</name>
        <dbReference type="ChEBI" id="CHEBI:29103"/>
    </ligand>
</feature>
<comment type="similarity">
    <text evidence="17">Belongs to the NnrD/CARKD family.</text>
</comment>
<proteinExistence type="inferred from homology"/>
<comment type="catalytic activity">
    <reaction evidence="15 17 19">
        <text>(6S)-NADHX + ADP = AMP + phosphate + NADH + H(+)</text>
        <dbReference type="Rhea" id="RHEA:32223"/>
        <dbReference type="ChEBI" id="CHEBI:15378"/>
        <dbReference type="ChEBI" id="CHEBI:43474"/>
        <dbReference type="ChEBI" id="CHEBI:57945"/>
        <dbReference type="ChEBI" id="CHEBI:64074"/>
        <dbReference type="ChEBI" id="CHEBI:456215"/>
        <dbReference type="ChEBI" id="CHEBI:456216"/>
        <dbReference type="EC" id="4.2.1.136"/>
    </reaction>
</comment>
<dbReference type="InterPro" id="IPR029056">
    <property type="entry name" value="Ribokinase-like"/>
</dbReference>
<dbReference type="SUPFAM" id="SSF53613">
    <property type="entry name" value="Ribokinase-like"/>
    <property type="match status" value="1"/>
</dbReference>
<feature type="binding site" evidence="17">
    <location>
        <position position="417"/>
    </location>
    <ligand>
        <name>(6S)-NADPHX</name>
        <dbReference type="ChEBI" id="CHEBI:64076"/>
    </ligand>
</feature>
<comment type="function">
    <text evidence="17">Catalyzes the dehydration of the S-form of NAD(P)HX at the expense of ADP, which is converted to AMP. Together with NAD(P)HX epimerase, which catalyzes the epimerization of the S- and R-forms, the enzyme allows the repair of both epimers of NAD(P)HX, a damaged form of NAD(P)H that is a result of enzymatic or heat-dependent hydration.</text>
</comment>
<evidence type="ECO:0000256" key="6">
    <source>
        <dbReference type="ARBA" id="ARBA00022741"/>
    </source>
</evidence>
<dbReference type="GO" id="GO:0046872">
    <property type="term" value="F:metal ion binding"/>
    <property type="evidence" value="ECO:0007669"/>
    <property type="project" value="UniProtKB-UniRule"/>
</dbReference>
<feature type="binding site" evidence="18">
    <location>
        <position position="196"/>
    </location>
    <ligand>
        <name>K(+)</name>
        <dbReference type="ChEBI" id="CHEBI:29103"/>
    </ligand>
</feature>
<evidence type="ECO:0000256" key="5">
    <source>
        <dbReference type="ARBA" id="ARBA00022723"/>
    </source>
</evidence>
<sequence length="545" mass="58609">MILPRTLLLLTMTSESFSIFIGKFRHYPEFISPVWYNFDMKVVTSREMAEIDRLTIEHYGIPSMVLMERAALAVSEHVLELNPENVIVLAGPGNNGGDGVACARILKNKIKDVKIFQLFPDEKLSSDCKNQLDIAKKFGVPVIDGYPGDEEIMQADVIIDAIFGTGLKKAIEGEIAQFIENLNSLKKFVLAVDVPSGISSDTGEVLGVAIRAKITVTFGLPKRGHLLFPGKEYTGKLFIEDIGFPKELTESENLKISTIEKHLACCLIPPRPEYSHKTRYGHVLVIAGSTGKTGAAVMTAKAALRAGSGLVTMAVPAALKVVFQSKVLEEMILPLACTMNTLSRQALPEIMEFINAKANSVAFGPGVGVNEDIEIILKELILNCPCPIVIDADGITVLGKISDVLKQARSEIVLTPHPGELSRLINMAVKDIEKQRVDIAQKVANQLNVVLVLKGVPTVVAEPQGSVYLNTTGNPGMATAGSGDVLTGIIASLIGQGLTPFHASVLGCFIHGLSGDIAAKKKGYHGLIAGDLIENLPEAFIELSQ</sequence>
<dbReference type="GO" id="GO:0005524">
    <property type="term" value="F:ATP binding"/>
    <property type="evidence" value="ECO:0007669"/>
    <property type="project" value="UniProtKB-UniRule"/>
</dbReference>
<dbReference type="NCBIfam" id="TIGR00197">
    <property type="entry name" value="yjeF_nterm"/>
    <property type="match status" value="1"/>
</dbReference>
<dbReference type="Gene3D" id="3.40.1190.20">
    <property type="match status" value="1"/>
</dbReference>
<evidence type="ECO:0000256" key="14">
    <source>
        <dbReference type="ARBA" id="ARBA00025153"/>
    </source>
</evidence>
<comment type="catalytic activity">
    <reaction evidence="1 18 19">
        <text>(6R)-NADHX = (6S)-NADHX</text>
        <dbReference type="Rhea" id="RHEA:32215"/>
        <dbReference type="ChEBI" id="CHEBI:64074"/>
        <dbReference type="ChEBI" id="CHEBI:64075"/>
        <dbReference type="EC" id="5.1.99.6"/>
    </reaction>
</comment>
<dbReference type="EC" id="5.1.99.6" evidence="19"/>
<dbReference type="FunFam" id="3.40.50.10260:FF:000003">
    <property type="entry name" value="Multifunctional fusion protein"/>
    <property type="match status" value="1"/>
</dbReference>
<feature type="binding site" evidence="17">
    <location>
        <position position="483"/>
    </location>
    <ligand>
        <name>AMP</name>
        <dbReference type="ChEBI" id="CHEBI:456215"/>
    </ligand>
</feature>
<evidence type="ECO:0000256" key="16">
    <source>
        <dbReference type="ARBA" id="ARBA00049209"/>
    </source>
</evidence>
<dbReference type="GO" id="GO:0046496">
    <property type="term" value="P:nicotinamide nucleotide metabolic process"/>
    <property type="evidence" value="ECO:0007669"/>
    <property type="project" value="UniProtKB-UniRule"/>
</dbReference>
<evidence type="ECO:0000256" key="12">
    <source>
        <dbReference type="ARBA" id="ARBA00023239"/>
    </source>
</evidence>
<dbReference type="AlphaFoldDB" id="A0AAU8GY15"/>
<evidence type="ECO:0000256" key="7">
    <source>
        <dbReference type="ARBA" id="ARBA00022840"/>
    </source>
</evidence>
<keyword evidence="11 18" id="KW-0413">Isomerase</keyword>
<dbReference type="Gene3D" id="3.40.50.10260">
    <property type="entry name" value="YjeF N-terminal domain"/>
    <property type="match status" value="1"/>
</dbReference>
<reference evidence="22" key="1">
    <citation type="submission" date="2024-01" db="EMBL/GenBank/DDBJ databases">
        <title>The first autotrophic representatives of the genus Thermodesulfovibrio.</title>
        <authorList>
            <person name="Maltseva A.I."/>
            <person name="Elcheninov A.G."/>
            <person name="Kublanov I.V."/>
            <person name="Lebedinsky A.V."/>
            <person name="Frolov E.N."/>
        </authorList>
    </citation>
    <scope>NUCLEOTIDE SEQUENCE</scope>
    <source>
        <strain evidence="22">3907-1M</strain>
    </source>
</reference>
<evidence type="ECO:0000256" key="3">
    <source>
        <dbReference type="ARBA" id="ARBA00006001"/>
    </source>
</evidence>
<keyword evidence="7 17" id="KW-0067">ATP-binding</keyword>
<comment type="cofactor">
    <cofactor evidence="18 19">
        <name>K(+)</name>
        <dbReference type="ChEBI" id="CHEBI:29103"/>
    </cofactor>
    <text evidence="18 19">Binds 1 potassium ion per subunit.</text>
</comment>
<comment type="subunit">
    <text evidence="17">Homotetramer.</text>
</comment>
<dbReference type="CDD" id="cd01171">
    <property type="entry name" value="YXKO-related"/>
    <property type="match status" value="1"/>
</dbReference>
<evidence type="ECO:0000256" key="19">
    <source>
        <dbReference type="PIRNR" id="PIRNR017184"/>
    </source>
</evidence>
<dbReference type="InterPro" id="IPR000631">
    <property type="entry name" value="CARKD"/>
</dbReference>
<feature type="binding site" evidence="18">
    <location>
        <begin position="94"/>
        <end position="98"/>
    </location>
    <ligand>
        <name>(6S)-NADPHX</name>
        <dbReference type="ChEBI" id="CHEBI:64076"/>
    </ligand>
</feature>
<comment type="function">
    <text evidence="18">Catalyzes the epimerization of the S- and R-forms of NAD(P)HX, a damaged form of NAD(P)H that is a result of enzymatic or heat-dependent hydration. This is a prerequisite for the S-specific NAD(P)H-hydrate dehydratase to allow the repair of both epimers of NAD(P)HX.</text>
</comment>
<keyword evidence="8 17" id="KW-0521">NADP</keyword>
<dbReference type="KEGG" id="taut:V4D30_08905"/>
<dbReference type="PANTHER" id="PTHR12592:SF0">
    <property type="entry name" value="ATP-DEPENDENT (S)-NAD(P)H-HYDRATE DEHYDRATASE"/>
    <property type="match status" value="1"/>
</dbReference>
<gene>
    <name evidence="18" type="primary">nnrE</name>
    <name evidence="17" type="synonym">nnrD</name>
    <name evidence="22" type="ORF">V4D30_08905</name>
</gene>
<feature type="binding site" evidence="18">
    <location>
        <begin position="164"/>
        <end position="170"/>
    </location>
    <ligand>
        <name>(6S)-NADPHX</name>
        <dbReference type="ChEBI" id="CHEBI:64076"/>
    </ligand>
</feature>
<keyword evidence="13" id="KW-0511">Multifunctional enzyme</keyword>
<dbReference type="InterPro" id="IPR004443">
    <property type="entry name" value="YjeF_N_dom"/>
</dbReference>
<evidence type="ECO:0000313" key="22">
    <source>
        <dbReference type="EMBL" id="XCH46453.1"/>
    </source>
</evidence>
<evidence type="ECO:0000256" key="2">
    <source>
        <dbReference type="ARBA" id="ARBA00000909"/>
    </source>
</evidence>
<evidence type="ECO:0000256" key="1">
    <source>
        <dbReference type="ARBA" id="ARBA00000013"/>
    </source>
</evidence>
<keyword evidence="12 17" id="KW-0456">Lyase</keyword>
<dbReference type="PANTHER" id="PTHR12592">
    <property type="entry name" value="ATP-DEPENDENT (S)-NAD(P)H-HYDRATE DEHYDRATASE FAMILY MEMBER"/>
    <property type="match status" value="1"/>
</dbReference>
<feature type="binding site" evidence="18">
    <location>
        <position position="160"/>
    </location>
    <ligand>
        <name>K(+)</name>
        <dbReference type="ChEBI" id="CHEBI:29103"/>
    </ligand>
</feature>
<feature type="binding site" evidence="17">
    <location>
        <begin position="454"/>
        <end position="458"/>
    </location>
    <ligand>
        <name>AMP</name>
        <dbReference type="ChEBI" id="CHEBI:456215"/>
    </ligand>
</feature>
<keyword evidence="5 18" id="KW-0479">Metal-binding</keyword>
<accession>A0AAU8GY15</accession>
<dbReference type="Pfam" id="PF03853">
    <property type="entry name" value="YjeF_N"/>
    <property type="match status" value="1"/>
</dbReference>
<feature type="binding site" evidence="17">
    <location>
        <position position="295"/>
    </location>
    <ligand>
        <name>(6S)-NADPHX</name>
        <dbReference type="ChEBI" id="CHEBI:64076"/>
    </ligand>
</feature>
<dbReference type="EMBL" id="CP144373">
    <property type="protein sequence ID" value="XCH46453.1"/>
    <property type="molecule type" value="Genomic_DNA"/>
</dbReference>
<dbReference type="InterPro" id="IPR017953">
    <property type="entry name" value="Carbohydrate_kinase_pred_CS"/>
</dbReference>
<evidence type="ECO:0000256" key="18">
    <source>
        <dbReference type="HAMAP-Rule" id="MF_01966"/>
    </source>
</evidence>
<evidence type="ECO:0000256" key="9">
    <source>
        <dbReference type="ARBA" id="ARBA00022958"/>
    </source>
</evidence>
<feature type="binding site" evidence="17">
    <location>
        <position position="484"/>
    </location>
    <ligand>
        <name>(6S)-NADPHX</name>
        <dbReference type="ChEBI" id="CHEBI:64076"/>
    </ligand>
</feature>
<dbReference type="GO" id="GO:0052856">
    <property type="term" value="F:NAD(P)HX epimerase activity"/>
    <property type="evidence" value="ECO:0007669"/>
    <property type="project" value="UniProtKB-UniRule"/>
</dbReference>
<dbReference type="InterPro" id="IPR036652">
    <property type="entry name" value="YjeF_N_dom_sf"/>
</dbReference>
<evidence type="ECO:0000259" key="20">
    <source>
        <dbReference type="PROSITE" id="PS51383"/>
    </source>
</evidence>
<dbReference type="GO" id="GO:0052855">
    <property type="term" value="F:ADP-dependent NAD(P)H-hydrate dehydratase activity"/>
    <property type="evidence" value="ECO:0007669"/>
    <property type="project" value="UniProtKB-UniRule"/>
</dbReference>
<dbReference type="PROSITE" id="PS01050">
    <property type="entry name" value="YJEF_C_2"/>
    <property type="match status" value="1"/>
</dbReference>
<dbReference type="InterPro" id="IPR030677">
    <property type="entry name" value="Nnr"/>
</dbReference>
<evidence type="ECO:0000256" key="17">
    <source>
        <dbReference type="HAMAP-Rule" id="MF_01965"/>
    </source>
</evidence>
<comment type="similarity">
    <text evidence="4 19">In the C-terminal section; belongs to the NnrD/CARKD family.</text>
</comment>
<keyword evidence="10 17" id="KW-0520">NAD</keyword>
<comment type="catalytic activity">
    <reaction evidence="2 18 19">
        <text>(6R)-NADPHX = (6S)-NADPHX</text>
        <dbReference type="Rhea" id="RHEA:32227"/>
        <dbReference type="ChEBI" id="CHEBI:64076"/>
        <dbReference type="ChEBI" id="CHEBI:64077"/>
        <dbReference type="EC" id="5.1.99.6"/>
    </reaction>
</comment>
<comment type="similarity">
    <text evidence="18">Belongs to the NnrE/AIBP family.</text>
</comment>
<dbReference type="PIRSF" id="PIRSF017184">
    <property type="entry name" value="Nnr"/>
    <property type="match status" value="1"/>
</dbReference>
<comment type="catalytic activity">
    <reaction evidence="16 17 19">
        <text>(6S)-NADPHX + ADP = AMP + phosphate + NADPH + H(+)</text>
        <dbReference type="Rhea" id="RHEA:32235"/>
        <dbReference type="ChEBI" id="CHEBI:15378"/>
        <dbReference type="ChEBI" id="CHEBI:43474"/>
        <dbReference type="ChEBI" id="CHEBI:57783"/>
        <dbReference type="ChEBI" id="CHEBI:64076"/>
        <dbReference type="ChEBI" id="CHEBI:456215"/>
        <dbReference type="ChEBI" id="CHEBI:456216"/>
        <dbReference type="EC" id="4.2.1.136"/>
    </reaction>
</comment>
<feature type="binding site" evidence="17">
    <location>
        <position position="366"/>
    </location>
    <ligand>
        <name>(6S)-NADPHX</name>
        <dbReference type="ChEBI" id="CHEBI:64076"/>
    </ligand>
</feature>
<comment type="caution">
    <text evidence="18">Lacks conserved residue(s) required for the propagation of feature annotation.</text>
</comment>
<dbReference type="HAMAP" id="MF_01965">
    <property type="entry name" value="NADHX_dehydratase"/>
    <property type="match status" value="1"/>
</dbReference>
<feature type="domain" description="YjeF N-terminal" evidence="21">
    <location>
        <begin position="48"/>
        <end position="250"/>
    </location>
</feature>
<evidence type="ECO:0000256" key="13">
    <source>
        <dbReference type="ARBA" id="ARBA00023268"/>
    </source>
</evidence>
<evidence type="ECO:0000256" key="10">
    <source>
        <dbReference type="ARBA" id="ARBA00023027"/>
    </source>
</evidence>
<comment type="function">
    <text evidence="14 19">Bifunctional enzyme that catalyzes the epimerization of the S- and R-forms of NAD(P)HX and the dehydration of the S-form of NAD(P)HX at the expense of ADP, which is converted to AMP. This allows the repair of both epimers of NAD(P)HX, a damaged form of NAD(P)H that is a result of enzymatic or heat-dependent hydration.</text>
</comment>
<comment type="cofactor">
    <cofactor evidence="17">
        <name>Mg(2+)</name>
        <dbReference type="ChEBI" id="CHEBI:18420"/>
    </cofactor>
</comment>
<keyword evidence="6 17" id="KW-0547">Nucleotide-binding</keyword>
<comment type="similarity">
    <text evidence="3 19">In the N-terminal section; belongs to the NnrE/AIBP family.</text>
</comment>
<protein>
    <recommendedName>
        <fullName evidence="19">Bifunctional NAD(P)H-hydrate repair enzyme</fullName>
    </recommendedName>
    <alternativeName>
        <fullName evidence="19">Nicotinamide nucleotide repair protein</fullName>
    </alternativeName>
    <domain>
        <recommendedName>
            <fullName evidence="19">ADP-dependent (S)-NAD(P)H-hydrate dehydratase</fullName>
            <ecNumber evidence="19">4.2.1.136</ecNumber>
        </recommendedName>
        <alternativeName>
            <fullName evidence="19">ADP-dependent NAD(P)HX dehydratase</fullName>
        </alternativeName>
    </domain>
    <domain>
        <recommendedName>
            <fullName evidence="19">NAD(P)H-hydrate epimerase</fullName>
            <ecNumber evidence="19">5.1.99.6</ecNumber>
        </recommendedName>
    </domain>
</protein>
<dbReference type="Pfam" id="PF01256">
    <property type="entry name" value="Carb_kinase"/>
    <property type="match status" value="1"/>
</dbReference>
<dbReference type="GO" id="GO:0110051">
    <property type="term" value="P:metabolite repair"/>
    <property type="evidence" value="ECO:0007669"/>
    <property type="project" value="TreeGrafter"/>
</dbReference>
<feature type="binding site" evidence="18">
    <location>
        <position position="193"/>
    </location>
    <ligand>
        <name>(6S)-NADPHX</name>
        <dbReference type="ChEBI" id="CHEBI:64076"/>
    </ligand>
</feature>
<evidence type="ECO:0000256" key="4">
    <source>
        <dbReference type="ARBA" id="ARBA00009524"/>
    </source>
</evidence>
<dbReference type="PROSITE" id="PS51385">
    <property type="entry name" value="YJEF_N"/>
    <property type="match status" value="1"/>
</dbReference>
<evidence type="ECO:0000256" key="8">
    <source>
        <dbReference type="ARBA" id="ARBA00022857"/>
    </source>
</evidence>
<name>A0AAU8GY15_9BACT</name>
<feature type="domain" description="YjeF C-terminal" evidence="20">
    <location>
        <begin position="260"/>
        <end position="543"/>
    </location>
</feature>
<dbReference type="PROSITE" id="PS51383">
    <property type="entry name" value="YJEF_C_3"/>
    <property type="match status" value="1"/>
</dbReference>
<dbReference type="EC" id="4.2.1.136" evidence="19"/>
<evidence type="ECO:0000256" key="15">
    <source>
        <dbReference type="ARBA" id="ARBA00048238"/>
    </source>
</evidence>
<dbReference type="RefSeq" id="WP_353683985.1">
    <property type="nucleotide sequence ID" value="NZ_CP144373.1"/>
</dbReference>
<dbReference type="SUPFAM" id="SSF64153">
    <property type="entry name" value="YjeF N-terminal domain-like"/>
    <property type="match status" value="1"/>
</dbReference>